<organism evidence="2 3">
    <name type="scientific">Solibacillus merdavium</name>
    <dbReference type="NCBI Taxonomy" id="2762218"/>
    <lineage>
        <taxon>Bacteria</taxon>
        <taxon>Bacillati</taxon>
        <taxon>Bacillota</taxon>
        <taxon>Bacilli</taxon>
        <taxon>Bacillales</taxon>
        <taxon>Caryophanaceae</taxon>
        <taxon>Solibacillus</taxon>
    </lineage>
</organism>
<dbReference type="EMBL" id="JACSPW010000005">
    <property type="protein sequence ID" value="MBD8032914.1"/>
    <property type="molecule type" value="Genomic_DNA"/>
</dbReference>
<gene>
    <name evidence="2" type="ORF">H9632_07520</name>
</gene>
<dbReference type="InterPro" id="IPR007053">
    <property type="entry name" value="LRAT_dom"/>
</dbReference>
<accession>A0ABR8XLU2</accession>
<proteinExistence type="predicted"/>
<sequence length="30" mass="3663">MRARSRIGEMDYNLAMNNCENFVRWCRIGR</sequence>
<comment type="caution">
    <text evidence="2">The sequence shown here is derived from an EMBL/GenBank/DDBJ whole genome shotgun (WGS) entry which is preliminary data.</text>
</comment>
<keyword evidence="3" id="KW-1185">Reference proteome</keyword>
<dbReference type="Pfam" id="PF04970">
    <property type="entry name" value="LRAT"/>
    <property type="match status" value="1"/>
</dbReference>
<feature type="domain" description="LRAT" evidence="1">
    <location>
        <begin position="1"/>
        <end position="30"/>
    </location>
</feature>
<dbReference type="Proteomes" id="UP000600565">
    <property type="component" value="Unassembled WGS sequence"/>
</dbReference>
<keyword evidence="2" id="KW-0808">Transferase</keyword>
<evidence type="ECO:0000259" key="1">
    <source>
        <dbReference type="PROSITE" id="PS51934"/>
    </source>
</evidence>
<protein>
    <submittedName>
        <fullName evidence="2">Lecithin retinol acyltransferase family protein</fullName>
    </submittedName>
</protein>
<dbReference type="GO" id="GO:0016746">
    <property type="term" value="F:acyltransferase activity"/>
    <property type="evidence" value="ECO:0007669"/>
    <property type="project" value="UniProtKB-KW"/>
</dbReference>
<dbReference type="Gene3D" id="3.90.1720.10">
    <property type="entry name" value="endopeptidase domain like (from Nostoc punctiforme)"/>
    <property type="match status" value="1"/>
</dbReference>
<dbReference type="PROSITE" id="PS51934">
    <property type="entry name" value="LRAT"/>
    <property type="match status" value="1"/>
</dbReference>
<name>A0ABR8XLU2_9BACL</name>
<keyword evidence="2" id="KW-0012">Acyltransferase</keyword>
<evidence type="ECO:0000313" key="3">
    <source>
        <dbReference type="Proteomes" id="UP000600565"/>
    </source>
</evidence>
<reference evidence="2 3" key="1">
    <citation type="submission" date="2020-08" db="EMBL/GenBank/DDBJ databases">
        <title>A Genomic Blueprint of the Chicken Gut Microbiome.</title>
        <authorList>
            <person name="Gilroy R."/>
            <person name="Ravi A."/>
            <person name="Getino M."/>
            <person name="Pursley I."/>
            <person name="Horton D.L."/>
            <person name="Alikhan N.-F."/>
            <person name="Baker D."/>
            <person name="Gharbi K."/>
            <person name="Hall N."/>
            <person name="Watson M."/>
            <person name="Adriaenssens E.M."/>
            <person name="Foster-Nyarko E."/>
            <person name="Jarju S."/>
            <person name="Secka A."/>
            <person name="Antonio M."/>
            <person name="Oren A."/>
            <person name="Chaudhuri R."/>
            <person name="La Ragione R.M."/>
            <person name="Hildebrand F."/>
            <person name="Pallen M.J."/>
        </authorList>
    </citation>
    <scope>NUCLEOTIDE SEQUENCE [LARGE SCALE GENOMIC DNA]</scope>
    <source>
        <strain evidence="2 3">Sa1YVA6</strain>
    </source>
</reference>
<evidence type="ECO:0000313" key="2">
    <source>
        <dbReference type="EMBL" id="MBD8032914.1"/>
    </source>
</evidence>